<evidence type="ECO:0000256" key="1">
    <source>
        <dbReference type="SAM" id="MobiDB-lite"/>
    </source>
</evidence>
<keyword evidence="3" id="KW-1185">Reference proteome</keyword>
<feature type="region of interest" description="Disordered" evidence="1">
    <location>
        <begin position="1"/>
        <end position="88"/>
    </location>
</feature>
<gene>
    <name evidence="2" type="ORF">B0H17DRAFT_396707</name>
</gene>
<dbReference type="EMBL" id="JARKIE010000335">
    <property type="protein sequence ID" value="KAJ7653456.1"/>
    <property type="molecule type" value="Genomic_DNA"/>
</dbReference>
<reference evidence="2" key="1">
    <citation type="submission" date="2023-03" db="EMBL/GenBank/DDBJ databases">
        <title>Massive genome expansion in bonnet fungi (Mycena s.s.) driven by repeated elements and novel gene families across ecological guilds.</title>
        <authorList>
            <consortium name="Lawrence Berkeley National Laboratory"/>
            <person name="Harder C.B."/>
            <person name="Miyauchi S."/>
            <person name="Viragh M."/>
            <person name="Kuo A."/>
            <person name="Thoen E."/>
            <person name="Andreopoulos B."/>
            <person name="Lu D."/>
            <person name="Skrede I."/>
            <person name="Drula E."/>
            <person name="Henrissat B."/>
            <person name="Morin E."/>
            <person name="Kohler A."/>
            <person name="Barry K."/>
            <person name="LaButti K."/>
            <person name="Morin E."/>
            <person name="Salamov A."/>
            <person name="Lipzen A."/>
            <person name="Mereny Z."/>
            <person name="Hegedus B."/>
            <person name="Baldrian P."/>
            <person name="Stursova M."/>
            <person name="Weitz H."/>
            <person name="Taylor A."/>
            <person name="Grigoriev I.V."/>
            <person name="Nagy L.G."/>
            <person name="Martin F."/>
            <person name="Kauserud H."/>
        </authorList>
    </citation>
    <scope>NUCLEOTIDE SEQUENCE</scope>
    <source>
        <strain evidence="2">CBHHK067</strain>
    </source>
</reference>
<protein>
    <submittedName>
        <fullName evidence="2">Uncharacterized protein</fullName>
    </submittedName>
</protein>
<organism evidence="2 3">
    <name type="scientific">Mycena rosella</name>
    <name type="common">Pink bonnet</name>
    <name type="synonym">Agaricus rosellus</name>
    <dbReference type="NCBI Taxonomy" id="1033263"/>
    <lineage>
        <taxon>Eukaryota</taxon>
        <taxon>Fungi</taxon>
        <taxon>Dikarya</taxon>
        <taxon>Basidiomycota</taxon>
        <taxon>Agaricomycotina</taxon>
        <taxon>Agaricomycetes</taxon>
        <taxon>Agaricomycetidae</taxon>
        <taxon>Agaricales</taxon>
        <taxon>Marasmiineae</taxon>
        <taxon>Mycenaceae</taxon>
        <taxon>Mycena</taxon>
    </lineage>
</organism>
<accession>A0AAD7CPV8</accession>
<evidence type="ECO:0000313" key="2">
    <source>
        <dbReference type="EMBL" id="KAJ7653456.1"/>
    </source>
</evidence>
<dbReference type="Proteomes" id="UP001221757">
    <property type="component" value="Unassembled WGS sequence"/>
</dbReference>
<feature type="compositionally biased region" description="Basic and acidic residues" evidence="1">
    <location>
        <begin position="24"/>
        <end position="52"/>
    </location>
</feature>
<sequence>MRWCTDEELGSARRDPDGGALRPHCGEPRRAGDRRAAGRGDGRAKTTEHQFLADDLGVPGEQRGGGSLAFRRAQGGAGAQAGEEDGERPRLMARIATRFGTSTSGEPAYWCAYVRIECGERGKCDWQIRARGCDGVNAGRRRARGRSFADGGGYEQAHECEPRRRGRAHERIRRNAGAVRGVGRCAGGAGAGGRLGAGREMRRTCGDPDVCTRSAART</sequence>
<proteinExistence type="predicted"/>
<dbReference type="AlphaFoldDB" id="A0AAD7CPV8"/>
<evidence type="ECO:0000313" key="3">
    <source>
        <dbReference type="Proteomes" id="UP001221757"/>
    </source>
</evidence>
<name>A0AAD7CPV8_MYCRO</name>
<comment type="caution">
    <text evidence="2">The sequence shown here is derived from an EMBL/GenBank/DDBJ whole genome shotgun (WGS) entry which is preliminary data.</text>
</comment>